<dbReference type="SMART" id="SM00052">
    <property type="entry name" value="EAL"/>
    <property type="match status" value="1"/>
</dbReference>
<evidence type="ECO:0000259" key="5">
    <source>
        <dbReference type="PROSITE" id="PS50887"/>
    </source>
</evidence>
<gene>
    <name evidence="6" type="ORF">SAMN05216417_105175</name>
</gene>
<dbReference type="SUPFAM" id="SSF55073">
    <property type="entry name" value="Nucleotide cyclase"/>
    <property type="match status" value="1"/>
</dbReference>
<accession>A0A1I7GQL5</accession>
<dbReference type="GO" id="GO:0000160">
    <property type="term" value="P:phosphorelay signal transduction system"/>
    <property type="evidence" value="ECO:0007669"/>
    <property type="project" value="InterPro"/>
</dbReference>
<proteinExistence type="predicted"/>
<dbReference type="PROSITE" id="PS50110">
    <property type="entry name" value="RESPONSE_REGULATORY"/>
    <property type="match status" value="1"/>
</dbReference>
<dbReference type="CDD" id="cd01948">
    <property type="entry name" value="EAL"/>
    <property type="match status" value="1"/>
</dbReference>
<organism evidence="6 7">
    <name type="scientific">Nitrosospira multiformis</name>
    <dbReference type="NCBI Taxonomy" id="1231"/>
    <lineage>
        <taxon>Bacteria</taxon>
        <taxon>Pseudomonadati</taxon>
        <taxon>Pseudomonadota</taxon>
        <taxon>Betaproteobacteria</taxon>
        <taxon>Nitrosomonadales</taxon>
        <taxon>Nitrosomonadaceae</taxon>
        <taxon>Nitrosospira</taxon>
    </lineage>
</organism>
<dbReference type="SUPFAM" id="SSF55785">
    <property type="entry name" value="PYP-like sensor domain (PAS domain)"/>
    <property type="match status" value="1"/>
</dbReference>
<dbReference type="OrthoDB" id="9813903at2"/>
<dbReference type="CDD" id="cd01949">
    <property type="entry name" value="GGDEF"/>
    <property type="match status" value="1"/>
</dbReference>
<evidence type="ECO:0000313" key="7">
    <source>
        <dbReference type="Proteomes" id="UP000182649"/>
    </source>
</evidence>
<dbReference type="Gene3D" id="3.30.450.20">
    <property type="entry name" value="PAS domain"/>
    <property type="match status" value="1"/>
</dbReference>
<dbReference type="Gene3D" id="3.20.20.450">
    <property type="entry name" value="EAL domain"/>
    <property type="match status" value="2"/>
</dbReference>
<sequence>MTSSADILNARILVVDDRKGNVELLHGMLSSAGYTSIACTMNPWEVCDLHRTNRYDLILLDLMMPGMDGFQVMECLREIEAQIESEAGYESGFQVESQGERSALPVLVITAQPQHKERALQAGAKGFITKPFDRLQMLTHIHDVLEIRQLQKKLQKFAVRSEVVPGEKTFPPETGDLFDQLAGNLPQVFWIWDVHDKTFRYINPEWEKMTGQRVVQGDKLETIFEPVHPEDMERVLREAADLPLGGVDHDYRLLLPDMSIRWVHSRTFPIKDSTGVHRIVGVMDDITHRKQADQQLLQVSHYDALTHLPNRVLFYESLRKVIKQSEMNHRIVSVLFLDIDNFKNINDTLGFALGDELLREFSLRLLECLRVTDIIARIGGDEFGCIIVSADGLGNAGVVASKIREALRQPFDLQGHQVTVTASIGISVYPIDSIDADTLVKNGDIAMYRSKTAGRDTYRFFTPEMNARAIEKLDQENALRKALDRDEFVLHYQPKVDLSSGWVTGMEALLRWKRPEHGVVGPLEFIPALEQTGLITQVGAWVIESVCRQIAEWRHAGIGEIPVSVNVSGRQFSRSTLNQDVIRATQANGIQPALLEFELQTERALRENSIDSDLLELELTESSLMTHAKKTVSILQRLKVLGIQISIDDFGTGYSSLSYVKRFPIDVLKIDRSFIQEITTNSADAAITTAIIDMAHSLHVRVVAEGVETAEQFDFLKGRGCDEVQGFYFSPPLPANEISQLLLNGNRRLKPTPCRPNAGESACNP</sequence>
<dbReference type="InterPro" id="IPR035965">
    <property type="entry name" value="PAS-like_dom_sf"/>
</dbReference>
<evidence type="ECO:0000259" key="4">
    <source>
        <dbReference type="PROSITE" id="PS50883"/>
    </source>
</evidence>
<name>A0A1I7GQL5_9PROT</name>
<protein>
    <submittedName>
        <fullName evidence="6">PAS domain S-box-containing protein/diguanylate cyclase (GGDEF) domain-containing protein</fullName>
    </submittedName>
</protein>
<dbReference type="InterPro" id="IPR000014">
    <property type="entry name" value="PAS"/>
</dbReference>
<dbReference type="InterPro" id="IPR013655">
    <property type="entry name" value="PAS_fold_3"/>
</dbReference>
<dbReference type="CDD" id="cd00130">
    <property type="entry name" value="PAS"/>
    <property type="match status" value="1"/>
</dbReference>
<evidence type="ECO:0000256" key="1">
    <source>
        <dbReference type="PROSITE-ProRule" id="PRU00169"/>
    </source>
</evidence>
<dbReference type="PROSITE" id="PS50883">
    <property type="entry name" value="EAL"/>
    <property type="match status" value="1"/>
</dbReference>
<dbReference type="SMART" id="SM00086">
    <property type="entry name" value="PAC"/>
    <property type="match status" value="1"/>
</dbReference>
<dbReference type="InterPro" id="IPR052155">
    <property type="entry name" value="Biofilm_reg_signaling"/>
</dbReference>
<evidence type="ECO:0000259" key="2">
    <source>
        <dbReference type="PROSITE" id="PS50110"/>
    </source>
</evidence>
<dbReference type="Pfam" id="PF08447">
    <property type="entry name" value="PAS_3"/>
    <property type="match status" value="1"/>
</dbReference>
<dbReference type="InterPro" id="IPR011006">
    <property type="entry name" value="CheY-like_superfamily"/>
</dbReference>
<evidence type="ECO:0000259" key="3">
    <source>
        <dbReference type="PROSITE" id="PS50113"/>
    </source>
</evidence>
<dbReference type="InterPro" id="IPR000700">
    <property type="entry name" value="PAS-assoc_C"/>
</dbReference>
<dbReference type="NCBIfam" id="TIGR00254">
    <property type="entry name" value="GGDEF"/>
    <property type="match status" value="1"/>
</dbReference>
<dbReference type="SMART" id="SM00448">
    <property type="entry name" value="REC"/>
    <property type="match status" value="1"/>
</dbReference>
<dbReference type="PANTHER" id="PTHR44757">
    <property type="entry name" value="DIGUANYLATE CYCLASE DGCP"/>
    <property type="match status" value="1"/>
</dbReference>
<dbReference type="Pfam" id="PF00990">
    <property type="entry name" value="GGDEF"/>
    <property type="match status" value="1"/>
</dbReference>
<dbReference type="Proteomes" id="UP000182649">
    <property type="component" value="Unassembled WGS sequence"/>
</dbReference>
<feature type="domain" description="EAL" evidence="4">
    <location>
        <begin position="472"/>
        <end position="746"/>
    </location>
</feature>
<dbReference type="InterPro" id="IPR043128">
    <property type="entry name" value="Rev_trsase/Diguanyl_cyclase"/>
</dbReference>
<reference evidence="6 7" key="1">
    <citation type="submission" date="2016-10" db="EMBL/GenBank/DDBJ databases">
        <authorList>
            <person name="de Groot N.N."/>
        </authorList>
    </citation>
    <scope>NUCLEOTIDE SEQUENCE [LARGE SCALE GENOMIC DNA]</scope>
    <source>
        <strain evidence="6 7">Nl14</strain>
    </source>
</reference>
<dbReference type="PROSITE" id="PS50887">
    <property type="entry name" value="GGDEF"/>
    <property type="match status" value="1"/>
</dbReference>
<dbReference type="PANTHER" id="PTHR44757:SF2">
    <property type="entry name" value="BIOFILM ARCHITECTURE MAINTENANCE PROTEIN MBAA"/>
    <property type="match status" value="1"/>
</dbReference>
<feature type="domain" description="GGDEF" evidence="5">
    <location>
        <begin position="330"/>
        <end position="463"/>
    </location>
</feature>
<dbReference type="RefSeq" id="WP_074974350.1">
    <property type="nucleotide sequence ID" value="NZ_FPBZ01000005.1"/>
</dbReference>
<dbReference type="SMART" id="SM00267">
    <property type="entry name" value="GGDEF"/>
    <property type="match status" value="1"/>
</dbReference>
<feature type="modified residue" description="4-aspartylphosphate" evidence="1">
    <location>
        <position position="61"/>
    </location>
</feature>
<dbReference type="InterPro" id="IPR001610">
    <property type="entry name" value="PAC"/>
</dbReference>
<keyword evidence="1" id="KW-0597">Phosphoprotein</keyword>
<feature type="domain" description="PAC" evidence="3">
    <location>
        <begin position="247"/>
        <end position="298"/>
    </location>
</feature>
<dbReference type="EMBL" id="FPBZ01000005">
    <property type="protein sequence ID" value="SFU50689.1"/>
    <property type="molecule type" value="Genomic_DNA"/>
</dbReference>
<dbReference type="SMART" id="SM00091">
    <property type="entry name" value="PAS"/>
    <property type="match status" value="1"/>
</dbReference>
<dbReference type="Pfam" id="PF00563">
    <property type="entry name" value="EAL"/>
    <property type="match status" value="1"/>
</dbReference>
<dbReference type="InterPro" id="IPR001789">
    <property type="entry name" value="Sig_transdc_resp-reg_receiver"/>
</dbReference>
<dbReference type="AlphaFoldDB" id="A0A1I7GQL5"/>
<dbReference type="Gene3D" id="3.30.70.270">
    <property type="match status" value="1"/>
</dbReference>
<dbReference type="SUPFAM" id="SSF52172">
    <property type="entry name" value="CheY-like"/>
    <property type="match status" value="1"/>
</dbReference>
<dbReference type="Pfam" id="PF00072">
    <property type="entry name" value="Response_reg"/>
    <property type="match status" value="1"/>
</dbReference>
<dbReference type="InterPro" id="IPR029787">
    <property type="entry name" value="Nucleotide_cyclase"/>
</dbReference>
<feature type="domain" description="Response regulatory" evidence="2">
    <location>
        <begin position="11"/>
        <end position="145"/>
    </location>
</feature>
<dbReference type="PROSITE" id="PS50113">
    <property type="entry name" value="PAC"/>
    <property type="match status" value="1"/>
</dbReference>
<dbReference type="Gene3D" id="3.40.50.2300">
    <property type="match status" value="1"/>
</dbReference>
<dbReference type="InterPro" id="IPR001633">
    <property type="entry name" value="EAL_dom"/>
</dbReference>
<dbReference type="SUPFAM" id="SSF141868">
    <property type="entry name" value="EAL domain-like"/>
    <property type="match status" value="2"/>
</dbReference>
<dbReference type="InterPro" id="IPR035919">
    <property type="entry name" value="EAL_sf"/>
</dbReference>
<dbReference type="InterPro" id="IPR000160">
    <property type="entry name" value="GGDEF_dom"/>
</dbReference>
<evidence type="ECO:0000313" key="6">
    <source>
        <dbReference type="EMBL" id="SFU50689.1"/>
    </source>
</evidence>
<dbReference type="NCBIfam" id="TIGR00229">
    <property type="entry name" value="sensory_box"/>
    <property type="match status" value="1"/>
</dbReference>